<dbReference type="SMART" id="SM00282">
    <property type="entry name" value="LamG"/>
    <property type="match status" value="1"/>
</dbReference>
<dbReference type="AlphaFoldDB" id="A0A9N7ULP3"/>
<keyword evidence="5" id="KW-1185">Reference proteome</keyword>
<feature type="domain" description="Laminin G" evidence="3">
    <location>
        <begin position="167"/>
        <end position="346"/>
    </location>
</feature>
<feature type="compositionally biased region" description="Basic residues" evidence="2">
    <location>
        <begin position="21"/>
        <end position="30"/>
    </location>
</feature>
<accession>A0A9N7ULP3</accession>
<dbReference type="Pfam" id="PF02210">
    <property type="entry name" value="Laminin_G_2"/>
    <property type="match status" value="2"/>
</dbReference>
<dbReference type="SUPFAM" id="SSF49899">
    <property type="entry name" value="Concanavalin A-like lectins/glucanases"/>
    <property type="match status" value="2"/>
</dbReference>
<organism evidence="4 5">
    <name type="scientific">Pleuronectes platessa</name>
    <name type="common">European plaice</name>
    <dbReference type="NCBI Taxonomy" id="8262"/>
    <lineage>
        <taxon>Eukaryota</taxon>
        <taxon>Metazoa</taxon>
        <taxon>Chordata</taxon>
        <taxon>Craniata</taxon>
        <taxon>Vertebrata</taxon>
        <taxon>Euteleostomi</taxon>
        <taxon>Actinopterygii</taxon>
        <taxon>Neopterygii</taxon>
        <taxon>Teleostei</taxon>
        <taxon>Neoteleostei</taxon>
        <taxon>Acanthomorphata</taxon>
        <taxon>Carangaria</taxon>
        <taxon>Pleuronectiformes</taxon>
        <taxon>Pleuronectoidei</taxon>
        <taxon>Pleuronectidae</taxon>
        <taxon>Pleuronectes</taxon>
    </lineage>
</organism>
<evidence type="ECO:0000256" key="1">
    <source>
        <dbReference type="PROSITE-ProRule" id="PRU00122"/>
    </source>
</evidence>
<evidence type="ECO:0000256" key="2">
    <source>
        <dbReference type="SAM" id="MobiDB-lite"/>
    </source>
</evidence>
<gene>
    <name evidence="4" type="ORF">PLEPLA_LOCUS22644</name>
</gene>
<feature type="domain" description="Laminin G" evidence="3">
    <location>
        <begin position="1"/>
        <end position="161"/>
    </location>
</feature>
<dbReference type="InterPro" id="IPR013320">
    <property type="entry name" value="ConA-like_dom_sf"/>
</dbReference>
<dbReference type="PANTHER" id="PTHR15036">
    <property type="entry name" value="PIKACHURIN-LIKE PROTEIN"/>
    <property type="match status" value="1"/>
</dbReference>
<evidence type="ECO:0000313" key="4">
    <source>
        <dbReference type="EMBL" id="CAB1434593.1"/>
    </source>
</evidence>
<evidence type="ECO:0000259" key="3">
    <source>
        <dbReference type="PROSITE" id="PS50025"/>
    </source>
</evidence>
<protein>
    <recommendedName>
        <fullName evidence="3">Laminin G domain-containing protein</fullName>
    </recommendedName>
</protein>
<name>A0A9N7ULP3_PLEPL</name>
<reference evidence="4" key="1">
    <citation type="submission" date="2020-03" db="EMBL/GenBank/DDBJ databases">
        <authorList>
            <person name="Weist P."/>
        </authorList>
    </citation>
    <scope>NUCLEOTIDE SEQUENCE</scope>
</reference>
<dbReference type="InterPro" id="IPR001791">
    <property type="entry name" value="Laminin_G"/>
</dbReference>
<dbReference type="EMBL" id="CADEAL010001675">
    <property type="protein sequence ID" value="CAB1434593.1"/>
    <property type="molecule type" value="Genomic_DNA"/>
</dbReference>
<evidence type="ECO:0000313" key="5">
    <source>
        <dbReference type="Proteomes" id="UP001153269"/>
    </source>
</evidence>
<feature type="region of interest" description="Disordered" evidence="2">
    <location>
        <begin position="1"/>
        <end position="60"/>
    </location>
</feature>
<dbReference type="Proteomes" id="UP001153269">
    <property type="component" value="Unassembled WGS sequence"/>
</dbReference>
<sequence length="350" mass="38377">MEAGERRCCYSAVAPSTPGRSVRRRQRRRSHNEETANNKLSDPITPGGTSSPEPRPLASLGSLLDDQHWHHVAVERQSAHLNLTVDKHSERVQIPAAFSHWNMEQLSVGAALSLDSQKPLVSKRNFQGCLENLLYNSMNLIERAKHNDQQVTLMGNVTFSCAEPVSIAVTFPGPQSFLQLPGPMASSSGGVSVGFQFRTWNKAGLLLTFDLPDEGGVAWLHLSEARLWLQIQKAGRAPLELSAGSALNDGQWHSVDFTSDRGRLSVSVDEGEGGVAHASPSFPVSVRHQLFFGGCPADQDNQECTNPFDIFQGCMRLLSVDKQPVDLILVQQRLLGNYSNLQIDMCGIID</sequence>
<dbReference type="PROSITE" id="PS50025">
    <property type="entry name" value="LAM_G_DOMAIN"/>
    <property type="match status" value="2"/>
</dbReference>
<dbReference type="PANTHER" id="PTHR15036:SF40">
    <property type="entry name" value="CONTACTIN-ASSOCIATED PROTEIN-LIKE 4"/>
    <property type="match status" value="1"/>
</dbReference>
<comment type="caution">
    <text evidence="4">The sequence shown here is derived from an EMBL/GenBank/DDBJ whole genome shotgun (WGS) entry which is preliminary data.</text>
</comment>
<proteinExistence type="predicted"/>
<dbReference type="CDD" id="cd00110">
    <property type="entry name" value="LamG"/>
    <property type="match status" value="2"/>
</dbReference>
<feature type="non-terminal residue" evidence="4">
    <location>
        <position position="1"/>
    </location>
</feature>
<comment type="caution">
    <text evidence="1">Lacks conserved residue(s) required for the propagation of feature annotation.</text>
</comment>
<dbReference type="InterPro" id="IPR050372">
    <property type="entry name" value="Neurexin-related_CASP"/>
</dbReference>
<dbReference type="Gene3D" id="2.60.120.200">
    <property type="match status" value="2"/>
</dbReference>